<name>A0A150KN22_9BACI</name>
<dbReference type="EMBL" id="LQYN01000086">
    <property type="protein sequence ID" value="KYC97240.1"/>
    <property type="molecule type" value="Genomic_DNA"/>
</dbReference>
<accession>A0A150KN22</accession>
<gene>
    <name evidence="1" type="ORF">B4102_0895</name>
</gene>
<proteinExistence type="predicted"/>
<evidence type="ECO:0000313" key="2">
    <source>
        <dbReference type="Proteomes" id="UP000075666"/>
    </source>
</evidence>
<dbReference type="PATRIC" id="fig|46224.3.peg.4304"/>
<dbReference type="AlphaFoldDB" id="A0A150KN22"/>
<dbReference type="Proteomes" id="UP000075666">
    <property type="component" value="Unassembled WGS sequence"/>
</dbReference>
<reference evidence="1 2" key="1">
    <citation type="submission" date="2016-01" db="EMBL/GenBank/DDBJ databases">
        <title>Genome Sequences of Twelve Sporeforming Bacillus Species Isolated from Foods.</title>
        <authorList>
            <person name="Berendsen E.M."/>
            <person name="Wells-Bennik M.H."/>
            <person name="Krawcyk A.O."/>
            <person name="De Jong A."/>
            <person name="Holsappel S."/>
            <person name="Eijlander R.T."/>
            <person name="Kuipers O.P."/>
        </authorList>
    </citation>
    <scope>NUCLEOTIDE SEQUENCE [LARGE SCALE GENOMIC DNA]</scope>
    <source>
        <strain evidence="1 2">B4102</strain>
    </source>
</reference>
<keyword evidence="2" id="KW-1185">Reference proteome</keyword>
<dbReference type="RefSeq" id="WP_153017511.1">
    <property type="nucleotide sequence ID" value="NZ_LQYN01000086.1"/>
</dbReference>
<comment type="caution">
    <text evidence="1">The sequence shown here is derived from an EMBL/GenBank/DDBJ whole genome shotgun (WGS) entry which is preliminary data.</text>
</comment>
<sequence length="73" mass="8335">MVPERREAVRWRRKAWGYEAGKKRSSPMEKEHVCLWGWKEEKRSDGKGTCMAMGPVRGVAVRWAGRMGSNGNA</sequence>
<evidence type="ECO:0000313" key="1">
    <source>
        <dbReference type="EMBL" id="KYC97240.1"/>
    </source>
</evidence>
<protein>
    <submittedName>
        <fullName evidence="1">Uncharacterized protein</fullName>
    </submittedName>
</protein>
<organism evidence="1 2">
    <name type="scientific">Heyndrickxia sporothermodurans</name>
    <dbReference type="NCBI Taxonomy" id="46224"/>
    <lineage>
        <taxon>Bacteria</taxon>
        <taxon>Bacillati</taxon>
        <taxon>Bacillota</taxon>
        <taxon>Bacilli</taxon>
        <taxon>Bacillales</taxon>
        <taxon>Bacillaceae</taxon>
        <taxon>Heyndrickxia</taxon>
    </lineage>
</organism>